<organism evidence="7 8">
    <name type="scientific">Candidatus Mailhella merdigallinarum</name>
    <dbReference type="NCBI Taxonomy" id="2838658"/>
    <lineage>
        <taxon>Bacteria</taxon>
        <taxon>Pseudomonadati</taxon>
        <taxon>Thermodesulfobacteriota</taxon>
        <taxon>Desulfovibrionia</taxon>
        <taxon>Desulfovibrionales</taxon>
        <taxon>Desulfovibrionaceae</taxon>
        <taxon>Mailhella</taxon>
    </lineage>
</organism>
<evidence type="ECO:0000256" key="5">
    <source>
        <dbReference type="PROSITE-ProRule" id="PRU01023"/>
    </source>
</evidence>
<feature type="active site" description="Nucleophile" evidence="5">
    <location>
        <position position="208"/>
    </location>
</feature>
<keyword evidence="1 5" id="KW-0489">Methyltransferase</keyword>
<evidence type="ECO:0000313" key="7">
    <source>
        <dbReference type="EMBL" id="HJA09544.1"/>
    </source>
</evidence>
<dbReference type="InterPro" id="IPR029063">
    <property type="entry name" value="SAM-dependent_MTases_sf"/>
</dbReference>
<dbReference type="SUPFAM" id="SSF53335">
    <property type="entry name" value="S-adenosyl-L-methionine-dependent methyltransferases"/>
    <property type="match status" value="1"/>
</dbReference>
<evidence type="ECO:0000313" key="8">
    <source>
        <dbReference type="Proteomes" id="UP000824225"/>
    </source>
</evidence>
<reference evidence="7" key="1">
    <citation type="journal article" date="2021" name="PeerJ">
        <title>Extensive microbial diversity within the chicken gut microbiome revealed by metagenomics and culture.</title>
        <authorList>
            <person name="Gilroy R."/>
            <person name="Ravi A."/>
            <person name="Getino M."/>
            <person name="Pursley I."/>
            <person name="Horton D.L."/>
            <person name="Alikhan N.F."/>
            <person name="Baker D."/>
            <person name="Gharbi K."/>
            <person name="Hall N."/>
            <person name="Watson M."/>
            <person name="Adriaenssens E.M."/>
            <person name="Foster-Nyarko E."/>
            <person name="Jarju S."/>
            <person name="Secka A."/>
            <person name="Antonio M."/>
            <person name="Oren A."/>
            <person name="Chaudhuri R.R."/>
            <person name="La Ragione R."/>
            <person name="Hildebrand F."/>
            <person name="Pallen M.J."/>
        </authorList>
    </citation>
    <scope>NUCLEOTIDE SEQUENCE</scope>
    <source>
        <strain evidence="7">CHK186-16707</strain>
    </source>
</reference>
<dbReference type="GO" id="GO:0008173">
    <property type="term" value="F:RNA methyltransferase activity"/>
    <property type="evidence" value="ECO:0007669"/>
    <property type="project" value="InterPro"/>
</dbReference>
<feature type="binding site" evidence="5">
    <location>
        <position position="111"/>
    </location>
    <ligand>
        <name>S-adenosyl-L-methionine</name>
        <dbReference type="ChEBI" id="CHEBI:59789"/>
    </ligand>
</feature>
<dbReference type="GO" id="GO:0001510">
    <property type="term" value="P:RNA methylation"/>
    <property type="evidence" value="ECO:0007669"/>
    <property type="project" value="InterPro"/>
</dbReference>
<keyword evidence="2 5" id="KW-0808">Transferase</keyword>
<dbReference type="InterPro" id="IPR023267">
    <property type="entry name" value="RCMT"/>
</dbReference>
<evidence type="ECO:0000256" key="2">
    <source>
        <dbReference type="ARBA" id="ARBA00022679"/>
    </source>
</evidence>
<gene>
    <name evidence="7" type="ORF">H9962_10225</name>
</gene>
<dbReference type="PANTHER" id="PTHR22807">
    <property type="entry name" value="NOP2 YEAST -RELATED NOL1/NOP2/FMU SUN DOMAIN-CONTAINING"/>
    <property type="match status" value="1"/>
</dbReference>
<keyword evidence="4 5" id="KW-0694">RNA-binding</keyword>
<name>A0A9D2HFI5_9BACT</name>
<evidence type="ECO:0000256" key="4">
    <source>
        <dbReference type="ARBA" id="ARBA00022884"/>
    </source>
</evidence>
<dbReference type="EMBL" id="DXAN01000032">
    <property type="protein sequence ID" value="HJA09544.1"/>
    <property type="molecule type" value="Genomic_DNA"/>
</dbReference>
<dbReference type="PROSITE" id="PS51686">
    <property type="entry name" value="SAM_MT_RSMB_NOP"/>
    <property type="match status" value="1"/>
</dbReference>
<feature type="domain" description="SAM-dependent MTase RsmB/NOP-type" evidence="6">
    <location>
        <begin position="1"/>
        <end position="272"/>
    </location>
</feature>
<comment type="similarity">
    <text evidence="5">Belongs to the class I-like SAM-binding methyltransferase superfamily. RsmB/NOP family.</text>
</comment>
<dbReference type="AlphaFoldDB" id="A0A9D2HFI5"/>
<dbReference type="InterPro" id="IPR001678">
    <property type="entry name" value="MeTrfase_RsmB-F_NOP2_dom"/>
</dbReference>
<dbReference type="Gene3D" id="3.40.50.150">
    <property type="entry name" value="Vaccinia Virus protein VP39"/>
    <property type="match status" value="1"/>
</dbReference>
<dbReference type="Proteomes" id="UP000824225">
    <property type="component" value="Unassembled WGS sequence"/>
</dbReference>
<reference evidence="7" key="2">
    <citation type="submission" date="2021-04" db="EMBL/GenBank/DDBJ databases">
        <authorList>
            <person name="Gilroy R."/>
        </authorList>
    </citation>
    <scope>NUCLEOTIDE SEQUENCE</scope>
    <source>
        <strain evidence="7">CHK186-16707</strain>
    </source>
</reference>
<dbReference type="InterPro" id="IPR049560">
    <property type="entry name" value="MeTrfase_RsmB-F_NOP2_cat"/>
</dbReference>
<proteinExistence type="inferred from homology"/>
<keyword evidence="3 5" id="KW-0949">S-adenosyl-L-methionine</keyword>
<feature type="binding site" evidence="5">
    <location>
        <position position="155"/>
    </location>
    <ligand>
        <name>S-adenosyl-L-methionine</name>
        <dbReference type="ChEBI" id="CHEBI:59789"/>
    </ligand>
</feature>
<dbReference type="CDD" id="cd02440">
    <property type="entry name" value="AdoMet_MTases"/>
    <property type="match status" value="1"/>
</dbReference>
<comment type="caution">
    <text evidence="7">The sequence shown here is derived from an EMBL/GenBank/DDBJ whole genome shotgun (WGS) entry which is preliminary data.</text>
</comment>
<dbReference type="PANTHER" id="PTHR22807:SF30">
    <property type="entry name" value="28S RRNA (CYTOSINE(4447)-C(5))-METHYLTRANSFERASE-RELATED"/>
    <property type="match status" value="1"/>
</dbReference>
<dbReference type="Pfam" id="PF01189">
    <property type="entry name" value="Methyltr_RsmB-F"/>
    <property type="match status" value="1"/>
</dbReference>
<sequence>MITSRRSFRLTCAPADEPAVEAMLRAQGYAFEPDPFFAPARRLTAEPAPLGTSLAAFFGLIYIQDRASMLPPLALNPEPGAAVLDMCASPGSKTGQLAGMVGAQGLVLGNEPSPSRLATLRRNLMVGGLTGTATCCYPGETLPLADASWDRIQLDPPCSGWGTVERHPRVRDIWKEDKLAPLIRLQRALLAEAQRLLRPGGTLVYSTCTTNEEENEAQVRFARDELGLLPETLPVLPGFALEAPRRGCEGVWRLEPRPGDTQGFFVARLRKPEASAAASRAAAVPPRYETVPDACLLAEGVDPALLPGPVGIFNGSLHILPRPGLALFPAGLRWQGLYVGKIARNGDLHLSPRLRLDGPGPVAELEGRNGLDTLEALIQGRSVTAADLPLPATGGKHILLRWNGLNLGRAALKNKRLLWAER</sequence>
<dbReference type="PRINTS" id="PR02008">
    <property type="entry name" value="RCMTFAMILY"/>
</dbReference>
<protein>
    <submittedName>
        <fullName evidence="7">RsmB/NOP family class I SAM-dependent RNA methyltransferase</fullName>
    </submittedName>
</protein>
<evidence type="ECO:0000259" key="6">
    <source>
        <dbReference type="PROSITE" id="PS51686"/>
    </source>
</evidence>
<evidence type="ECO:0000256" key="1">
    <source>
        <dbReference type="ARBA" id="ARBA00022603"/>
    </source>
</evidence>
<accession>A0A9D2HFI5</accession>
<dbReference type="GO" id="GO:0003723">
    <property type="term" value="F:RNA binding"/>
    <property type="evidence" value="ECO:0007669"/>
    <property type="project" value="UniProtKB-UniRule"/>
</dbReference>
<comment type="caution">
    <text evidence="5">Lacks conserved residue(s) required for the propagation of feature annotation.</text>
</comment>
<evidence type="ECO:0000256" key="3">
    <source>
        <dbReference type="ARBA" id="ARBA00022691"/>
    </source>
</evidence>